<protein>
    <recommendedName>
        <fullName evidence="1">DUF1618 domain-containing protein</fullName>
    </recommendedName>
</protein>
<dbReference type="PANTHER" id="PTHR33086:SF5">
    <property type="entry name" value="OS05G0468400 PROTEIN"/>
    <property type="match status" value="1"/>
</dbReference>
<evidence type="ECO:0000259" key="1">
    <source>
        <dbReference type="Pfam" id="PF07762"/>
    </source>
</evidence>
<evidence type="ECO:0000313" key="3">
    <source>
        <dbReference type="Proteomes" id="UP000298652"/>
    </source>
</evidence>
<dbReference type="InterPro" id="IPR011676">
    <property type="entry name" value="DUF1618"/>
</dbReference>
<gene>
    <name evidence="2" type="ORF">SEVIR_3G215500v2</name>
</gene>
<accession>A0A4U6VQD6</accession>
<proteinExistence type="predicted"/>
<feature type="domain" description="DUF1618" evidence="1">
    <location>
        <begin position="161"/>
        <end position="253"/>
    </location>
</feature>
<sequence>MDVLGSGAHAASAEGFLLLTSFKFRVREHPLSKLNILPLEVRARIPPFEVVSQYFSRFVCNPISGEMVRLPDFDAQEKNMSDQYLGIMTEAAGRNGPPERYAVAQLTDDEDGEGGGRRFSWRRFDSEAGKWDKLVMPSPLPSGRRMDLNHEVLAFGGRLWWVDVSWGAVSADPFSDRPELRSIKLPAGSVLPDQKGEMKPLIKRRRIGVSDGRLRYAEVSGDEPFLIKYFTLDEQSGCWTLDHQVPFAALLSRDGCCPAPLLGAIDPVKADVLYLSIDREITLAVDMRRKKVTGASPLNQVRPNKCSSSFFLPCVLTPGLASSPIPGKKGDAGNKTLAYILQADSESDEKYHVGDYEISTGSGV</sequence>
<dbReference type="AlphaFoldDB" id="A0A4U6VQD6"/>
<dbReference type="Gramene" id="TKW26807">
    <property type="protein sequence ID" value="TKW26807"/>
    <property type="gene ID" value="SEVIR_3G215500v2"/>
</dbReference>
<dbReference type="Proteomes" id="UP000298652">
    <property type="component" value="Chromosome 3"/>
</dbReference>
<evidence type="ECO:0000313" key="2">
    <source>
        <dbReference type="EMBL" id="TKW26807.1"/>
    </source>
</evidence>
<dbReference type="OMA" id="MEHAFFA"/>
<dbReference type="PANTHER" id="PTHR33086">
    <property type="entry name" value="OS05G0468200 PROTEIN-RELATED"/>
    <property type="match status" value="1"/>
</dbReference>
<reference evidence="2" key="1">
    <citation type="submission" date="2019-03" db="EMBL/GenBank/DDBJ databases">
        <title>WGS assembly of Setaria viridis.</title>
        <authorList>
            <person name="Huang P."/>
            <person name="Jenkins J."/>
            <person name="Grimwood J."/>
            <person name="Barry K."/>
            <person name="Healey A."/>
            <person name="Mamidi S."/>
            <person name="Sreedasyam A."/>
            <person name="Shu S."/>
            <person name="Feldman M."/>
            <person name="Wu J."/>
            <person name="Yu Y."/>
            <person name="Chen C."/>
            <person name="Johnson J."/>
            <person name="Rokhsar D."/>
            <person name="Baxter I."/>
            <person name="Schmutz J."/>
            <person name="Brutnell T."/>
            <person name="Kellogg E."/>
        </authorList>
    </citation>
    <scope>NUCLEOTIDE SEQUENCE [LARGE SCALE GENOMIC DNA]</scope>
</reference>
<organism evidence="2 3">
    <name type="scientific">Setaria viridis</name>
    <name type="common">Green bristlegrass</name>
    <name type="synonym">Setaria italica subsp. viridis</name>
    <dbReference type="NCBI Taxonomy" id="4556"/>
    <lineage>
        <taxon>Eukaryota</taxon>
        <taxon>Viridiplantae</taxon>
        <taxon>Streptophyta</taxon>
        <taxon>Embryophyta</taxon>
        <taxon>Tracheophyta</taxon>
        <taxon>Spermatophyta</taxon>
        <taxon>Magnoliopsida</taxon>
        <taxon>Liliopsida</taxon>
        <taxon>Poales</taxon>
        <taxon>Poaceae</taxon>
        <taxon>PACMAD clade</taxon>
        <taxon>Panicoideae</taxon>
        <taxon>Panicodae</taxon>
        <taxon>Paniceae</taxon>
        <taxon>Cenchrinae</taxon>
        <taxon>Setaria</taxon>
    </lineage>
</organism>
<keyword evidence="3" id="KW-1185">Reference proteome</keyword>
<dbReference type="EMBL" id="CM016554">
    <property type="protein sequence ID" value="TKW26807.1"/>
    <property type="molecule type" value="Genomic_DNA"/>
</dbReference>
<dbReference type="Pfam" id="PF07762">
    <property type="entry name" value="DUF1618"/>
    <property type="match status" value="1"/>
</dbReference>
<name>A0A4U6VQD6_SETVI</name>